<protein>
    <submittedName>
        <fullName evidence="1">Uncharacterized protein</fullName>
    </submittedName>
</protein>
<evidence type="ECO:0000313" key="1">
    <source>
        <dbReference type="EMBL" id="GJS85682.1"/>
    </source>
</evidence>
<reference evidence="1" key="2">
    <citation type="submission" date="2022-01" db="EMBL/GenBank/DDBJ databases">
        <authorList>
            <person name="Yamashiro T."/>
            <person name="Shiraishi A."/>
            <person name="Satake H."/>
            <person name="Nakayama K."/>
        </authorList>
    </citation>
    <scope>NUCLEOTIDE SEQUENCE</scope>
</reference>
<dbReference type="EMBL" id="BQNB010011069">
    <property type="protein sequence ID" value="GJS85682.1"/>
    <property type="molecule type" value="Genomic_DNA"/>
</dbReference>
<accession>A0ABQ4Z745</accession>
<sequence>MMAYLKKLEGSEEFYQIVDSLNASHIRYALTENSTIYVSLIKQFWETATARTLDIGEEYVVPQPRSPTQTHVADEATSTSVDVRYRGSATTVTGLEAGQCLTLQELTVLCTTLSKKVESLETDLKQTKLIYGAAYKLYLCVLCDYGIFVVLTEVADTNSVDGDDDRFVVLTEREIDGWNCVYDAYKVYAAWISDVTPTKIIHNGNALHYRVSVHGCVVFRMLHAVFLLSLTNVSWGGNDVNEDDGKRLICTTPKEENRLGRLDHGLTEF</sequence>
<proteinExistence type="predicted"/>
<evidence type="ECO:0000313" key="2">
    <source>
        <dbReference type="Proteomes" id="UP001151760"/>
    </source>
</evidence>
<reference evidence="1" key="1">
    <citation type="journal article" date="2022" name="Int. J. Mol. Sci.">
        <title>Draft Genome of Tanacetum Coccineum: Genomic Comparison of Closely Related Tanacetum-Family Plants.</title>
        <authorList>
            <person name="Yamashiro T."/>
            <person name="Shiraishi A."/>
            <person name="Nakayama K."/>
            <person name="Satake H."/>
        </authorList>
    </citation>
    <scope>NUCLEOTIDE SEQUENCE</scope>
</reference>
<comment type="caution">
    <text evidence="1">The sequence shown here is derived from an EMBL/GenBank/DDBJ whole genome shotgun (WGS) entry which is preliminary data.</text>
</comment>
<name>A0ABQ4Z745_9ASTR</name>
<gene>
    <name evidence="1" type="ORF">Tco_0752223</name>
</gene>
<keyword evidence="2" id="KW-1185">Reference proteome</keyword>
<dbReference type="Proteomes" id="UP001151760">
    <property type="component" value="Unassembled WGS sequence"/>
</dbReference>
<organism evidence="1 2">
    <name type="scientific">Tanacetum coccineum</name>
    <dbReference type="NCBI Taxonomy" id="301880"/>
    <lineage>
        <taxon>Eukaryota</taxon>
        <taxon>Viridiplantae</taxon>
        <taxon>Streptophyta</taxon>
        <taxon>Embryophyta</taxon>
        <taxon>Tracheophyta</taxon>
        <taxon>Spermatophyta</taxon>
        <taxon>Magnoliopsida</taxon>
        <taxon>eudicotyledons</taxon>
        <taxon>Gunneridae</taxon>
        <taxon>Pentapetalae</taxon>
        <taxon>asterids</taxon>
        <taxon>campanulids</taxon>
        <taxon>Asterales</taxon>
        <taxon>Asteraceae</taxon>
        <taxon>Asteroideae</taxon>
        <taxon>Anthemideae</taxon>
        <taxon>Anthemidinae</taxon>
        <taxon>Tanacetum</taxon>
    </lineage>
</organism>